<protein>
    <submittedName>
        <fullName evidence="1">Uncharacterized protein</fullName>
    </submittedName>
</protein>
<comment type="caution">
    <text evidence="1">The sequence shown here is derived from an EMBL/GenBank/DDBJ whole genome shotgun (WGS) entry which is preliminary data.</text>
</comment>
<organism evidence="1 2">
    <name type="scientific">Campylobacter showae RM3277</name>
    <dbReference type="NCBI Taxonomy" id="553219"/>
    <lineage>
        <taxon>Bacteria</taxon>
        <taxon>Pseudomonadati</taxon>
        <taxon>Campylobacterota</taxon>
        <taxon>Epsilonproteobacteria</taxon>
        <taxon>Campylobacterales</taxon>
        <taxon>Campylobacteraceae</taxon>
        <taxon>Campylobacter</taxon>
    </lineage>
</organism>
<evidence type="ECO:0000313" key="2">
    <source>
        <dbReference type="Proteomes" id="UP000003107"/>
    </source>
</evidence>
<sequence>MSFLIDNKKNFVKYPQKTKWLFFLRSLNLKNSFSNLILLN</sequence>
<name>C6RCR8_9BACT</name>
<reference evidence="1 2" key="1">
    <citation type="submission" date="2009-07" db="EMBL/GenBank/DDBJ databases">
        <authorList>
            <person name="Madupu R."/>
            <person name="Sebastian Y."/>
            <person name="Durkin A.S."/>
            <person name="Torralba M."/>
            <person name="Methe B."/>
            <person name="Sutton G.G."/>
            <person name="Strausberg R.L."/>
            <person name="Nelson K.E."/>
        </authorList>
    </citation>
    <scope>NUCLEOTIDE SEQUENCE [LARGE SCALE GENOMIC DNA]</scope>
    <source>
        <strain evidence="1 2">RM3277</strain>
    </source>
</reference>
<proteinExistence type="predicted"/>
<keyword evidence="2" id="KW-1185">Reference proteome</keyword>
<gene>
    <name evidence="1" type="ORF">CAMSH0001_1504</name>
</gene>
<accession>C6RCR8</accession>
<evidence type="ECO:0000313" key="1">
    <source>
        <dbReference type="EMBL" id="EET80776.1"/>
    </source>
</evidence>
<dbReference type="AlphaFoldDB" id="C6RCR8"/>
<dbReference type="Proteomes" id="UP000003107">
    <property type="component" value="Unassembled WGS sequence"/>
</dbReference>
<dbReference type="STRING" id="553219.CAMSH0001_1504"/>
<dbReference type="EMBL" id="ACVQ01000003">
    <property type="protein sequence ID" value="EET80776.1"/>
    <property type="molecule type" value="Genomic_DNA"/>
</dbReference>